<dbReference type="InterPro" id="IPR012281">
    <property type="entry name" value="Phospholipid_synth_PlsX-like"/>
</dbReference>
<keyword evidence="7 10" id="KW-1208">Phospholipid metabolism</keyword>
<dbReference type="SUPFAM" id="SSF53659">
    <property type="entry name" value="Isocitrate/Isopropylmalate dehydrogenase-like"/>
    <property type="match status" value="1"/>
</dbReference>
<evidence type="ECO:0000256" key="11">
    <source>
        <dbReference type="SAM" id="Phobius"/>
    </source>
</evidence>
<feature type="transmembrane region" description="Helical" evidence="11">
    <location>
        <begin position="259"/>
        <end position="279"/>
    </location>
</feature>
<keyword evidence="4 10" id="KW-0808">Transferase</keyword>
<evidence type="ECO:0000256" key="6">
    <source>
        <dbReference type="ARBA" id="ARBA00023209"/>
    </source>
</evidence>
<comment type="function">
    <text evidence="10">Catalyzes the reversible formation of acyl-phosphate (acyl-PO(4)) from acyl-[acyl-carrier-protein] (acyl-ACP). This enzyme utilizes acyl-ACP as fatty acyl donor, but not acyl-CoA.</text>
</comment>
<dbReference type="InterPro" id="IPR003664">
    <property type="entry name" value="FA_synthesis"/>
</dbReference>
<protein>
    <recommendedName>
        <fullName evidence="8 10">Phosphate acyltransferase</fullName>
        <ecNumber evidence="8 10">2.3.1.274</ecNumber>
    </recommendedName>
    <alternativeName>
        <fullName evidence="10">Acyl-ACP phosphotransacylase</fullName>
    </alternativeName>
    <alternativeName>
        <fullName evidence="10">Acyl-[acyl-carrier-protein]--phosphate acyltransferase</fullName>
    </alternativeName>
    <alternativeName>
        <fullName evidence="10">Phosphate-acyl-ACP acyltransferase</fullName>
    </alternativeName>
</protein>
<keyword evidence="11" id="KW-0812">Transmembrane</keyword>
<evidence type="ECO:0000256" key="3">
    <source>
        <dbReference type="ARBA" id="ARBA00022516"/>
    </source>
</evidence>
<keyword evidence="11" id="KW-0472">Membrane</keyword>
<accession>A0A212PR56</accession>
<evidence type="ECO:0000256" key="10">
    <source>
        <dbReference type="HAMAP-Rule" id="MF_00019"/>
    </source>
</evidence>
<dbReference type="UniPathway" id="UPA00085"/>
<evidence type="ECO:0000256" key="1">
    <source>
        <dbReference type="ARBA" id="ARBA00001232"/>
    </source>
</evidence>
<comment type="similarity">
    <text evidence="10">Belongs to the PlsX family.</text>
</comment>
<evidence type="ECO:0000256" key="9">
    <source>
        <dbReference type="ARBA" id="ARBA00046608"/>
    </source>
</evidence>
<dbReference type="GO" id="GO:0043811">
    <property type="term" value="F:phosphate:acyl-[acyl carrier protein] acyltransferase activity"/>
    <property type="evidence" value="ECO:0007669"/>
    <property type="project" value="UniProtKB-UniRule"/>
</dbReference>
<keyword evidence="12" id="KW-0012">Acyltransferase</keyword>
<dbReference type="FunCoup" id="A0A212PR56">
    <property type="interactions" value="256"/>
</dbReference>
<keyword evidence="11" id="KW-1133">Transmembrane helix</keyword>
<dbReference type="InParanoid" id="A0A212PR56"/>
<dbReference type="GO" id="GO:0008654">
    <property type="term" value="P:phospholipid biosynthetic process"/>
    <property type="evidence" value="ECO:0007669"/>
    <property type="project" value="UniProtKB-KW"/>
</dbReference>
<dbReference type="GO" id="GO:0006633">
    <property type="term" value="P:fatty acid biosynthetic process"/>
    <property type="evidence" value="ECO:0007669"/>
    <property type="project" value="UniProtKB-UniRule"/>
</dbReference>
<evidence type="ECO:0000313" key="12">
    <source>
        <dbReference type="EMBL" id="SNB49417.1"/>
    </source>
</evidence>
<evidence type="ECO:0000256" key="4">
    <source>
        <dbReference type="ARBA" id="ARBA00022679"/>
    </source>
</evidence>
<evidence type="ECO:0000256" key="2">
    <source>
        <dbReference type="ARBA" id="ARBA00022490"/>
    </source>
</evidence>
<keyword evidence="5 10" id="KW-0443">Lipid metabolism</keyword>
<dbReference type="PANTHER" id="PTHR30100">
    <property type="entry name" value="FATTY ACID/PHOSPHOLIPID SYNTHESIS PROTEIN PLSX"/>
    <property type="match status" value="1"/>
</dbReference>
<organism evidence="12 13">
    <name type="scientific">Thermoflexus hugenholtzii JAD2</name>
    <dbReference type="NCBI Taxonomy" id="877466"/>
    <lineage>
        <taxon>Bacteria</taxon>
        <taxon>Bacillati</taxon>
        <taxon>Chloroflexota</taxon>
        <taxon>Thermoflexia</taxon>
        <taxon>Thermoflexales</taxon>
        <taxon>Thermoflexaceae</taxon>
        <taxon>Thermoflexus</taxon>
    </lineage>
</organism>
<comment type="subcellular location">
    <subcellularLocation>
        <location evidence="10">Cytoplasm</location>
    </subcellularLocation>
    <text evidence="10">Associated with the membrane possibly through PlsY.</text>
</comment>
<keyword evidence="3 10" id="KW-0444">Lipid biosynthesis</keyword>
<reference evidence="13" key="1">
    <citation type="submission" date="2017-06" db="EMBL/GenBank/DDBJ databases">
        <authorList>
            <person name="Varghese N."/>
            <person name="Submissions S."/>
        </authorList>
    </citation>
    <scope>NUCLEOTIDE SEQUENCE [LARGE SCALE GENOMIC DNA]</scope>
    <source>
        <strain evidence="13">JAD2</strain>
    </source>
</reference>
<keyword evidence="13" id="KW-1185">Reference proteome</keyword>
<keyword evidence="6 10" id="KW-0594">Phospholipid biosynthesis</keyword>
<comment type="pathway">
    <text evidence="10">Lipid metabolism; phospholipid metabolism.</text>
</comment>
<evidence type="ECO:0000256" key="8">
    <source>
        <dbReference type="ARBA" id="ARBA00024069"/>
    </source>
</evidence>
<sequence>MTVRIALDAMGGDHAPQVPVEGALRALREIPDLHILLIGPEDRLRAALGRRAAGLPLSIVHASQVVEMHEHTIAVKAKRDSSMVVGMRLVRAGEADAFVSMGNTGAVMAAALFHLGRIPGIDRPALATLYPTLRGHCLLLDIGANTDPKPEHLVQFAMMGVVYAERVLGWPRPRVGILSNGEEPGKGSILVREAYRRLEASGLNFIGNVEGKDIPRGAADVVVTDGFTGNVVVKHTEGFVAFLVRFLKAQLTDGALDRVGLAMALPGLLLAAPGLLLLLPSLREILRRLDYREYGGAPLLGVDGVVVIGHGRSDAKAVKNAIHAAVRAVRGRMLDAIREGLTALQASASLEAAVH</sequence>
<comment type="subunit">
    <text evidence="9 10">Homodimer. Probably interacts with PlsY.</text>
</comment>
<keyword evidence="2 10" id="KW-0963">Cytoplasm</keyword>
<dbReference type="GO" id="GO:0005737">
    <property type="term" value="C:cytoplasm"/>
    <property type="evidence" value="ECO:0007669"/>
    <property type="project" value="UniProtKB-SubCell"/>
</dbReference>
<evidence type="ECO:0000256" key="5">
    <source>
        <dbReference type="ARBA" id="ARBA00023098"/>
    </source>
</evidence>
<dbReference type="NCBIfam" id="TIGR00182">
    <property type="entry name" value="plsX"/>
    <property type="match status" value="1"/>
</dbReference>
<dbReference type="PIRSF" id="PIRSF002465">
    <property type="entry name" value="Phsphlp_syn_PlsX"/>
    <property type="match status" value="1"/>
</dbReference>
<comment type="catalytic activity">
    <reaction evidence="1 10">
        <text>a fatty acyl-[ACP] + phosphate = an acyl phosphate + holo-[ACP]</text>
        <dbReference type="Rhea" id="RHEA:42292"/>
        <dbReference type="Rhea" id="RHEA-COMP:9685"/>
        <dbReference type="Rhea" id="RHEA-COMP:14125"/>
        <dbReference type="ChEBI" id="CHEBI:43474"/>
        <dbReference type="ChEBI" id="CHEBI:59918"/>
        <dbReference type="ChEBI" id="CHEBI:64479"/>
        <dbReference type="ChEBI" id="CHEBI:138651"/>
        <dbReference type="EC" id="2.3.1.274"/>
    </reaction>
</comment>
<dbReference type="PANTHER" id="PTHR30100:SF1">
    <property type="entry name" value="PHOSPHATE ACYLTRANSFERASE"/>
    <property type="match status" value="1"/>
</dbReference>
<dbReference type="Pfam" id="PF02504">
    <property type="entry name" value="FA_synthesis"/>
    <property type="match status" value="1"/>
</dbReference>
<evidence type="ECO:0000256" key="7">
    <source>
        <dbReference type="ARBA" id="ARBA00023264"/>
    </source>
</evidence>
<dbReference type="Proteomes" id="UP000197025">
    <property type="component" value="Unassembled WGS sequence"/>
</dbReference>
<proteinExistence type="inferred from homology"/>
<dbReference type="EC" id="2.3.1.274" evidence="8 10"/>
<dbReference type="AlphaFoldDB" id="A0A212PR56"/>
<dbReference type="EMBL" id="FYEK01000002">
    <property type="protein sequence ID" value="SNB49417.1"/>
    <property type="molecule type" value="Genomic_DNA"/>
</dbReference>
<evidence type="ECO:0000313" key="13">
    <source>
        <dbReference type="Proteomes" id="UP000197025"/>
    </source>
</evidence>
<dbReference type="Gene3D" id="3.40.718.10">
    <property type="entry name" value="Isopropylmalate Dehydrogenase"/>
    <property type="match status" value="1"/>
</dbReference>
<dbReference type="HAMAP" id="MF_00019">
    <property type="entry name" value="PlsX"/>
    <property type="match status" value="1"/>
</dbReference>
<gene>
    <name evidence="10" type="primary">plsX</name>
    <name evidence="12" type="ORF">SAMN02746019_00029470</name>
</gene>
<name>A0A212PR56_9CHLR</name>